<keyword evidence="5" id="KW-0472">Membrane</keyword>
<name>Q3ASG7_CHLCH</name>
<dbReference type="Gene3D" id="3.40.50.2300">
    <property type="match status" value="2"/>
</dbReference>
<evidence type="ECO:0000256" key="6">
    <source>
        <dbReference type="ARBA" id="ARBA00023288"/>
    </source>
</evidence>
<accession>Q3ASG7</accession>
<dbReference type="eggNOG" id="COG1744">
    <property type="taxonomic scope" value="Bacteria"/>
</dbReference>
<comment type="similarity">
    <text evidence="2">Belongs to the BMP lipoprotein family.</text>
</comment>
<dbReference type="OrthoDB" id="9769871at2"/>
<evidence type="ECO:0000256" key="3">
    <source>
        <dbReference type="ARBA" id="ARBA00022475"/>
    </source>
</evidence>
<dbReference type="GO" id="GO:0005886">
    <property type="term" value="C:plasma membrane"/>
    <property type="evidence" value="ECO:0007669"/>
    <property type="project" value="UniProtKB-SubCell"/>
</dbReference>
<sequence length="354" mass="37801">MAAQRVHRFSPFTILLLLLTQLLVVGCSKQEQTASLPSSASAPMRIGLVFDVGGRGDKSFNDSAYNGLELAKQQHGVDFVYVEPQGEGADREAALREMAANPDINLVVGVGLLFSEDITRIAADFPDKKFICIDYIHQPNVTIPANLQGIAFEELKGSYLAGALAGLTTKSNTVGFIGGMESGIIKKFETGFIKGVKAVNPNAQVISGYIGMTGAAFANPAKGKELALGQYGRGADIIYQAAGASGLGVIEAARETKKLVICTDRDQEPDAPGFVLSSMVKAVDRALLKSVESVLDGTFKGGEVKVYGLADRYTDYVYNEKNAPLIGEATHKKVEELRNNIISGKIELSEALHQ</sequence>
<dbReference type="Pfam" id="PF02608">
    <property type="entry name" value="Bmp"/>
    <property type="match status" value="1"/>
</dbReference>
<dbReference type="EMBL" id="CP000108">
    <property type="protein sequence ID" value="ABB28058.1"/>
    <property type="molecule type" value="Genomic_DNA"/>
</dbReference>
<dbReference type="STRING" id="340177.Cag_0792"/>
<keyword evidence="3" id="KW-1003">Cell membrane</keyword>
<dbReference type="AlphaFoldDB" id="Q3ASG7"/>
<dbReference type="SUPFAM" id="SSF53822">
    <property type="entry name" value="Periplasmic binding protein-like I"/>
    <property type="match status" value="1"/>
</dbReference>
<evidence type="ECO:0000256" key="5">
    <source>
        <dbReference type="ARBA" id="ARBA00023136"/>
    </source>
</evidence>
<dbReference type="PANTHER" id="PTHR34296">
    <property type="entry name" value="TRANSCRIPTIONAL ACTIVATOR PROTEIN MED"/>
    <property type="match status" value="1"/>
</dbReference>
<keyword evidence="4" id="KW-0732">Signal</keyword>
<dbReference type="InterPro" id="IPR050957">
    <property type="entry name" value="BMP_lipoprotein"/>
</dbReference>
<protein>
    <submittedName>
        <fullName evidence="8">Nucleoside-binding protein</fullName>
    </submittedName>
</protein>
<dbReference type="KEGG" id="cch:Cag_0792"/>
<proteinExistence type="inferred from homology"/>
<organism evidence="8">
    <name type="scientific">Chlorobium chlorochromatii (strain CaD3)</name>
    <dbReference type="NCBI Taxonomy" id="340177"/>
    <lineage>
        <taxon>Bacteria</taxon>
        <taxon>Pseudomonadati</taxon>
        <taxon>Chlorobiota</taxon>
        <taxon>Chlorobiia</taxon>
        <taxon>Chlorobiales</taxon>
        <taxon>Chlorobiaceae</taxon>
        <taxon>Chlorobium/Pelodictyon group</taxon>
        <taxon>Chlorobium</taxon>
    </lineage>
</organism>
<dbReference type="HOGENOM" id="CLU_038813_0_0_10"/>
<evidence type="ECO:0000256" key="4">
    <source>
        <dbReference type="ARBA" id="ARBA00022729"/>
    </source>
</evidence>
<keyword evidence="6" id="KW-0449">Lipoprotein</keyword>
<dbReference type="InterPro" id="IPR003760">
    <property type="entry name" value="PnrA-like"/>
</dbReference>
<feature type="domain" description="ABC transporter substrate-binding protein PnrA-like" evidence="7">
    <location>
        <begin position="49"/>
        <end position="349"/>
    </location>
</feature>
<evidence type="ECO:0000259" key="7">
    <source>
        <dbReference type="Pfam" id="PF02608"/>
    </source>
</evidence>
<reference evidence="8" key="1">
    <citation type="submission" date="2005-08" db="EMBL/GenBank/DDBJ databases">
        <title>Complete sequence of Chlorobium chlorochromatii CaD3.</title>
        <authorList>
            <person name="Copeland A."/>
            <person name="Lucas S."/>
            <person name="Lapidus A."/>
            <person name="Barry K."/>
            <person name="Detter J.C."/>
            <person name="Glavina T."/>
            <person name="Hammon N."/>
            <person name="Israni S."/>
            <person name="Pitluck S."/>
            <person name="Bryant D."/>
            <person name="Schmutz J."/>
            <person name="Larimer F."/>
            <person name="Land M."/>
            <person name="Kyrpides N."/>
            <person name="Ivanova N."/>
            <person name="Richardson P."/>
        </authorList>
    </citation>
    <scope>NUCLEOTIDE SEQUENCE [LARGE SCALE GENOMIC DNA]</scope>
    <source>
        <strain evidence="8">CaD3</strain>
    </source>
</reference>
<dbReference type="PANTHER" id="PTHR34296:SF2">
    <property type="entry name" value="ABC TRANSPORTER GUANOSINE-BINDING PROTEIN NUPN"/>
    <property type="match status" value="1"/>
</dbReference>
<dbReference type="PROSITE" id="PS51257">
    <property type="entry name" value="PROKAR_LIPOPROTEIN"/>
    <property type="match status" value="1"/>
</dbReference>
<comment type="subcellular location">
    <subcellularLocation>
        <location evidence="1">Cell membrane</location>
        <topology evidence="1">Lipid-anchor</topology>
    </subcellularLocation>
</comment>
<evidence type="ECO:0000313" key="8">
    <source>
        <dbReference type="EMBL" id="ABB28058.1"/>
    </source>
</evidence>
<evidence type="ECO:0000256" key="2">
    <source>
        <dbReference type="ARBA" id="ARBA00008610"/>
    </source>
</evidence>
<dbReference type="CDD" id="cd06354">
    <property type="entry name" value="PBP1_PrnA-like"/>
    <property type="match status" value="1"/>
</dbReference>
<gene>
    <name evidence="8" type="ordered locus">Cag_0792</name>
</gene>
<dbReference type="InterPro" id="IPR028082">
    <property type="entry name" value="Peripla_BP_I"/>
</dbReference>
<evidence type="ECO:0000256" key="1">
    <source>
        <dbReference type="ARBA" id="ARBA00004193"/>
    </source>
</evidence>